<protein>
    <recommendedName>
        <fullName evidence="1">Polymerase nucleotidyl transferase domain-containing protein</fullName>
    </recommendedName>
</protein>
<dbReference type="Gene3D" id="3.30.460.10">
    <property type="entry name" value="Beta Polymerase, domain 2"/>
    <property type="match status" value="1"/>
</dbReference>
<organism evidence="2 3">
    <name type="scientific">Salinibacillus aidingensis</name>
    <dbReference type="NCBI Taxonomy" id="237684"/>
    <lineage>
        <taxon>Bacteria</taxon>
        <taxon>Bacillati</taxon>
        <taxon>Bacillota</taxon>
        <taxon>Bacilli</taxon>
        <taxon>Bacillales</taxon>
        <taxon>Bacillaceae</taxon>
        <taxon>Salinibacillus</taxon>
    </lineage>
</organism>
<dbReference type="EMBL" id="BAAADO010000007">
    <property type="protein sequence ID" value="GAA0500596.1"/>
    <property type="molecule type" value="Genomic_DNA"/>
</dbReference>
<evidence type="ECO:0000259" key="1">
    <source>
        <dbReference type="Pfam" id="PF01909"/>
    </source>
</evidence>
<dbReference type="InterPro" id="IPR043519">
    <property type="entry name" value="NT_sf"/>
</dbReference>
<comment type="caution">
    <text evidence="2">The sequence shown here is derived from an EMBL/GenBank/DDBJ whole genome shotgun (WGS) entry which is preliminary data.</text>
</comment>
<dbReference type="SUPFAM" id="SSF81301">
    <property type="entry name" value="Nucleotidyltransferase"/>
    <property type="match status" value="1"/>
</dbReference>
<evidence type="ECO:0000313" key="3">
    <source>
        <dbReference type="Proteomes" id="UP001500880"/>
    </source>
</evidence>
<dbReference type="InterPro" id="IPR002934">
    <property type="entry name" value="Polymerase_NTP_transf_dom"/>
</dbReference>
<reference evidence="2 3" key="1">
    <citation type="journal article" date="2019" name="Int. J. Syst. Evol. Microbiol.">
        <title>The Global Catalogue of Microorganisms (GCM) 10K type strain sequencing project: providing services to taxonomists for standard genome sequencing and annotation.</title>
        <authorList>
            <consortium name="The Broad Institute Genomics Platform"/>
            <consortium name="The Broad Institute Genome Sequencing Center for Infectious Disease"/>
            <person name="Wu L."/>
            <person name="Ma J."/>
        </authorList>
    </citation>
    <scope>NUCLEOTIDE SEQUENCE [LARGE SCALE GENOMIC DNA]</scope>
    <source>
        <strain evidence="2 3">JCM 12389</strain>
    </source>
</reference>
<name>A0ABN1BN82_9BACI</name>
<feature type="domain" description="Polymerase nucleotidyl transferase" evidence="1">
    <location>
        <begin position="16"/>
        <end position="61"/>
    </location>
</feature>
<keyword evidence="3" id="KW-1185">Reference proteome</keyword>
<proteinExistence type="predicted"/>
<sequence>MKQEDAVKAISHSLMKDKLVKAIFLKGSMGRGEYDEYSDVDLYCLVDEEDEEKFLTQRLMHLESYRKILFYEDFFIIAPQIIAVFDNLLHVDLFTVTEKSFKEKDFFHVLYDPEGRLTKFQSTQNLLLSVEEFSGCAYDVAWYLFQYNKAKQRRNDLWAVEMLQHVMVNLSKVLLHRYRPEKAQLGLKSLESQLPPIQLDKVQTIFMYITPNSHKKAVYYLINLLSNEIDWIESKVEKNSQAVPFIRMMITLLNQQKREGKGSKV</sequence>
<gene>
    <name evidence="2" type="ORF">GCM10008986_29890</name>
</gene>
<accession>A0ABN1BN82</accession>
<evidence type="ECO:0000313" key="2">
    <source>
        <dbReference type="EMBL" id="GAA0500596.1"/>
    </source>
</evidence>
<dbReference type="Pfam" id="PF01909">
    <property type="entry name" value="NTP_transf_2"/>
    <property type="match status" value="1"/>
</dbReference>
<dbReference type="RefSeq" id="WP_343842786.1">
    <property type="nucleotide sequence ID" value="NZ_BAAADO010000007.1"/>
</dbReference>
<dbReference type="CDD" id="cd05403">
    <property type="entry name" value="NT_KNTase_like"/>
    <property type="match status" value="1"/>
</dbReference>
<dbReference type="Proteomes" id="UP001500880">
    <property type="component" value="Unassembled WGS sequence"/>
</dbReference>